<reference evidence="4" key="1">
    <citation type="submission" date="2024-02" db="EMBL/GenBank/DDBJ databases">
        <title>Tomenella chthoni gen. nov. sp. nov., a member of the family Jonesiaceae isolated from bat guano.</title>
        <authorList>
            <person name="Miller S.L."/>
            <person name="King J."/>
            <person name="Sankaranarayanan K."/>
            <person name="Lawson P.A."/>
        </authorList>
    </citation>
    <scope>NUCLEOTIDE SEQUENCE</scope>
    <source>
        <strain evidence="4">BS-20</strain>
    </source>
</reference>
<accession>A0AAU7E004</accession>
<feature type="transmembrane region" description="Helical" evidence="3">
    <location>
        <begin position="65"/>
        <end position="85"/>
    </location>
</feature>
<evidence type="ECO:0000256" key="3">
    <source>
        <dbReference type="SAM" id="Phobius"/>
    </source>
</evidence>
<organism evidence="4">
    <name type="scientific">Jonesiaceae bacterium BS-20</name>
    <dbReference type="NCBI Taxonomy" id="3120821"/>
    <lineage>
        <taxon>Bacteria</taxon>
        <taxon>Bacillati</taxon>
        <taxon>Actinomycetota</taxon>
        <taxon>Actinomycetes</taxon>
        <taxon>Micrococcales</taxon>
        <taxon>Jonesiaceae</taxon>
    </lineage>
</organism>
<dbReference type="PANTHER" id="PTHR37313">
    <property type="entry name" value="UPF0749 PROTEIN RV1825"/>
    <property type="match status" value="1"/>
</dbReference>
<comment type="similarity">
    <text evidence="1">Belongs to the UPF0749 family.</text>
</comment>
<evidence type="ECO:0000256" key="2">
    <source>
        <dbReference type="SAM" id="MobiDB-lite"/>
    </source>
</evidence>
<name>A0AAU7E004_9MICO</name>
<keyword evidence="3" id="KW-0472">Membrane</keyword>
<evidence type="ECO:0000256" key="1">
    <source>
        <dbReference type="ARBA" id="ARBA00009108"/>
    </source>
</evidence>
<dbReference type="GO" id="GO:0005886">
    <property type="term" value="C:plasma membrane"/>
    <property type="evidence" value="ECO:0007669"/>
    <property type="project" value="TreeGrafter"/>
</dbReference>
<dbReference type="PANTHER" id="PTHR37313:SF1">
    <property type="entry name" value="UPF0749 PROTEIN RV1823"/>
    <property type="match status" value="1"/>
</dbReference>
<dbReference type="AlphaFoldDB" id="A0AAU7E004"/>
<protein>
    <submittedName>
        <fullName evidence="4">DUF881 domain-containing protein</fullName>
    </submittedName>
</protein>
<evidence type="ECO:0000313" key="4">
    <source>
        <dbReference type="EMBL" id="XBH22845.1"/>
    </source>
</evidence>
<keyword evidence="3" id="KW-0812">Transmembrane</keyword>
<feature type="region of interest" description="Disordered" evidence="2">
    <location>
        <begin position="1"/>
        <end position="20"/>
    </location>
</feature>
<dbReference type="Pfam" id="PF05949">
    <property type="entry name" value="DUF881"/>
    <property type="match status" value="1"/>
</dbReference>
<gene>
    <name evidence="4" type="ORF">V5R04_06420</name>
</gene>
<proteinExistence type="inferred from homology"/>
<dbReference type="EMBL" id="CP146203">
    <property type="protein sequence ID" value="XBH22845.1"/>
    <property type="molecule type" value="Genomic_DNA"/>
</dbReference>
<keyword evidence="3" id="KW-1133">Transmembrane helix</keyword>
<sequence>MTGSHTPNHRPSHGQGSQRPVDASMTLLREVMDSPIDPGYQVAAGRKRRLATLGRSEKRSAVSRSLSLGLAVALGFMTITGVLSLRSRAELSSTTRQVLIGEIRERQQRFDTATTDHDAVTEKVAALHAEILESVDPELSEALARDELTNGGVAITGPGLRVTMADGPGADDDEERRVQDSDIRAVVNGLWASGAESIAINDKRLTVTTAIRSAGSAILVDLVGLSAPYTIEAIGDPDRLEINFSRSLASDQLTLLASAYGIDARIEQAKELELPAGSSRRLRLAQEIAEP</sequence>
<dbReference type="Gene3D" id="3.30.70.1880">
    <property type="entry name" value="Protein of unknown function DUF881"/>
    <property type="match status" value="1"/>
</dbReference>
<dbReference type="InterPro" id="IPR010273">
    <property type="entry name" value="DUF881"/>
</dbReference>